<comment type="caution">
    <text evidence="1">The sequence shown here is derived from an EMBL/GenBank/DDBJ whole genome shotgun (WGS) entry which is preliminary data.</text>
</comment>
<dbReference type="EMBL" id="JABSTR010000005">
    <property type="protein sequence ID" value="KAH9370691.1"/>
    <property type="molecule type" value="Genomic_DNA"/>
</dbReference>
<protein>
    <submittedName>
        <fullName evidence="1">Uncharacterized protein</fullName>
    </submittedName>
</protein>
<reference evidence="1 2" key="1">
    <citation type="journal article" date="2020" name="Cell">
        <title>Large-Scale Comparative Analyses of Tick Genomes Elucidate Their Genetic Diversity and Vector Capacities.</title>
        <authorList>
            <consortium name="Tick Genome and Microbiome Consortium (TIGMIC)"/>
            <person name="Jia N."/>
            <person name="Wang J."/>
            <person name="Shi W."/>
            <person name="Du L."/>
            <person name="Sun Y."/>
            <person name="Zhan W."/>
            <person name="Jiang J.F."/>
            <person name="Wang Q."/>
            <person name="Zhang B."/>
            <person name="Ji P."/>
            <person name="Bell-Sakyi L."/>
            <person name="Cui X.M."/>
            <person name="Yuan T.T."/>
            <person name="Jiang B.G."/>
            <person name="Yang W.F."/>
            <person name="Lam T.T."/>
            <person name="Chang Q.C."/>
            <person name="Ding S.J."/>
            <person name="Wang X.J."/>
            <person name="Zhu J.G."/>
            <person name="Ruan X.D."/>
            <person name="Zhao L."/>
            <person name="Wei J.T."/>
            <person name="Ye R.Z."/>
            <person name="Que T.C."/>
            <person name="Du C.H."/>
            <person name="Zhou Y.H."/>
            <person name="Cheng J.X."/>
            <person name="Dai P.F."/>
            <person name="Guo W.B."/>
            <person name="Han X.H."/>
            <person name="Huang E.J."/>
            <person name="Li L.F."/>
            <person name="Wei W."/>
            <person name="Gao Y.C."/>
            <person name="Liu J.Z."/>
            <person name="Shao H.Z."/>
            <person name="Wang X."/>
            <person name="Wang C.C."/>
            <person name="Yang T.C."/>
            <person name="Huo Q.B."/>
            <person name="Li W."/>
            <person name="Chen H.Y."/>
            <person name="Chen S.E."/>
            <person name="Zhou L.G."/>
            <person name="Ni X.B."/>
            <person name="Tian J.H."/>
            <person name="Sheng Y."/>
            <person name="Liu T."/>
            <person name="Pan Y.S."/>
            <person name="Xia L.Y."/>
            <person name="Li J."/>
            <person name="Zhao F."/>
            <person name="Cao W.C."/>
        </authorList>
    </citation>
    <scope>NUCLEOTIDE SEQUENCE [LARGE SCALE GENOMIC DNA]</scope>
    <source>
        <strain evidence="1">HaeL-2018</strain>
    </source>
</reference>
<gene>
    <name evidence="1" type="ORF">HPB48_014002</name>
</gene>
<dbReference type="VEuPathDB" id="VectorBase:HLOH_040350"/>
<dbReference type="AlphaFoldDB" id="A0A9J6G6C8"/>
<dbReference type="OMA" id="AYLICTD"/>
<dbReference type="OrthoDB" id="6507818at2759"/>
<keyword evidence="2" id="KW-1185">Reference proteome</keyword>
<evidence type="ECO:0000313" key="2">
    <source>
        <dbReference type="Proteomes" id="UP000821853"/>
    </source>
</evidence>
<dbReference type="Proteomes" id="UP000821853">
    <property type="component" value="Chromosome 3"/>
</dbReference>
<sequence>MTAEVMKRTAPAVISRPQETLTSTEQLSLAYMQCTDVYLYQADFSAVAEGLLFERLALFNESVTAAMGLSSAVMDTLVTLGAKWNVPLFFRMDPTPDPKVYKRTVLVADYSPRLVHWMNHKKRILASATSARIFREYFKIRPTTSSNPEVATTALLKLDETTTVHWVSTLLSLKGRHRRYFRLKHLARRSADWKRWLQVIGRTLGPHTGGEVIAEEHLFPAVDDAVSSHEATPSTLRDFVALHVLLQLAPFTSPRLVDALLNDPSREAATTYVANECASAVSRLASGPLTNIVFRGPAGRERQRRALNHLERLGNQTASFLLAANKKRSARGEKMLPSFNLSVVWQTGLDDSLGGNATDLKLRDLDGPFINLYLNSVEALTSSRLQTRPLASLRFTRGAYKGASGGLLSLRNSLADAPTALYESVFVPTTALLEPFLVTDSDSLTLGTLGNFLSRGLWRLILDSAAGSATRDQLLAGVINLCPDDKTARRRDGESSRAAGDLFAAHLPGIAGLQTAYAVHSRGANVTADDSAEFSSAQLFYIGSCFQLCAAPASGDGAAGEDQGRGRGWSGGHVSARSLCNVPLMLSEGFGAAFGCTNVSKMMRLATRSGGCIDPGAWPPRRRIIHA</sequence>
<name>A0A9J6G6C8_HAELO</name>
<accession>A0A9J6G6C8</accession>
<organism evidence="1 2">
    <name type="scientific">Haemaphysalis longicornis</name>
    <name type="common">Bush tick</name>
    <dbReference type="NCBI Taxonomy" id="44386"/>
    <lineage>
        <taxon>Eukaryota</taxon>
        <taxon>Metazoa</taxon>
        <taxon>Ecdysozoa</taxon>
        <taxon>Arthropoda</taxon>
        <taxon>Chelicerata</taxon>
        <taxon>Arachnida</taxon>
        <taxon>Acari</taxon>
        <taxon>Parasitiformes</taxon>
        <taxon>Ixodida</taxon>
        <taxon>Ixodoidea</taxon>
        <taxon>Ixodidae</taxon>
        <taxon>Haemaphysalinae</taxon>
        <taxon>Haemaphysalis</taxon>
    </lineage>
</organism>
<proteinExistence type="predicted"/>
<evidence type="ECO:0000313" key="1">
    <source>
        <dbReference type="EMBL" id="KAH9370691.1"/>
    </source>
</evidence>